<evidence type="ECO:0008006" key="3">
    <source>
        <dbReference type="Google" id="ProtNLM"/>
    </source>
</evidence>
<evidence type="ECO:0000313" key="2">
    <source>
        <dbReference type="Proteomes" id="UP000228641"/>
    </source>
</evidence>
<protein>
    <recommendedName>
        <fullName evidence="3">TerB family tellurite resistance protein</fullName>
    </recommendedName>
</protein>
<proteinExistence type="predicted"/>
<dbReference type="InterPro" id="IPR029024">
    <property type="entry name" value="TerB-like"/>
</dbReference>
<dbReference type="SUPFAM" id="SSF158682">
    <property type="entry name" value="TerB-like"/>
    <property type="match status" value="1"/>
</dbReference>
<name>A0A2M8MB25_PREIN</name>
<dbReference type="AlphaFoldDB" id="A0A2M8MB25"/>
<gene>
    <name evidence="1" type="ORF">CUB97_09245</name>
</gene>
<sequence>MANLEQLKKDLLADGIIDSEEVKTIKAVIYEDGKIDKDEADFLFELNNAVSGKENAPEWKDLFVDAITAFVLEDEVSPNEIDEDETEYLYNQIKGDGQVDDIERALLENIKAKAKSFPEKLASLL</sequence>
<accession>A0A2M8MB25</accession>
<reference evidence="1 2" key="1">
    <citation type="submission" date="2017-11" db="EMBL/GenBank/DDBJ databases">
        <title>Genome sequencing of Prevotella intermedia KCOM 1779.</title>
        <authorList>
            <person name="Kook J.-K."/>
            <person name="Park S.-N."/>
            <person name="Lim Y.K."/>
        </authorList>
    </citation>
    <scope>NUCLEOTIDE SEQUENCE [LARGE SCALE GENOMIC DNA]</scope>
    <source>
        <strain evidence="1 2">KCOM 1779</strain>
    </source>
</reference>
<dbReference type="Gene3D" id="1.10.3680.10">
    <property type="entry name" value="TerB-like"/>
    <property type="match status" value="1"/>
</dbReference>
<dbReference type="Proteomes" id="UP000228641">
    <property type="component" value="Unassembled WGS sequence"/>
</dbReference>
<comment type="caution">
    <text evidence="1">The sequence shown here is derived from an EMBL/GenBank/DDBJ whole genome shotgun (WGS) entry which is preliminary data.</text>
</comment>
<dbReference type="RefSeq" id="WP_100190137.1">
    <property type="nucleotide sequence ID" value="NZ_PGGD01000001.1"/>
</dbReference>
<evidence type="ECO:0000313" key="1">
    <source>
        <dbReference type="EMBL" id="PJF01390.1"/>
    </source>
</evidence>
<organism evidence="1 2">
    <name type="scientific">Prevotella intermedia</name>
    <dbReference type="NCBI Taxonomy" id="28131"/>
    <lineage>
        <taxon>Bacteria</taxon>
        <taxon>Pseudomonadati</taxon>
        <taxon>Bacteroidota</taxon>
        <taxon>Bacteroidia</taxon>
        <taxon>Bacteroidales</taxon>
        <taxon>Prevotellaceae</taxon>
        <taxon>Prevotella</taxon>
    </lineage>
</organism>
<dbReference type="EMBL" id="PGGD01000001">
    <property type="protein sequence ID" value="PJF01390.1"/>
    <property type="molecule type" value="Genomic_DNA"/>
</dbReference>